<dbReference type="InterPro" id="IPR051287">
    <property type="entry name" value="TCR_variable_region"/>
</dbReference>
<dbReference type="GO" id="GO:0042101">
    <property type="term" value="C:T cell receptor complex"/>
    <property type="evidence" value="ECO:0007669"/>
    <property type="project" value="UniProtKB-KW"/>
</dbReference>
<keyword evidence="4" id="KW-0393">Immunoglobulin domain</keyword>
<evidence type="ECO:0000256" key="1">
    <source>
        <dbReference type="ARBA" id="ARBA00022729"/>
    </source>
</evidence>
<keyword evidence="1" id="KW-0732">Signal</keyword>
<organism evidence="7 8">
    <name type="scientific">Salmo trutta</name>
    <name type="common">Brown trout</name>
    <dbReference type="NCBI Taxonomy" id="8032"/>
    <lineage>
        <taxon>Eukaryota</taxon>
        <taxon>Metazoa</taxon>
        <taxon>Chordata</taxon>
        <taxon>Craniata</taxon>
        <taxon>Vertebrata</taxon>
        <taxon>Euteleostomi</taxon>
        <taxon>Actinopterygii</taxon>
        <taxon>Neopterygii</taxon>
        <taxon>Teleostei</taxon>
        <taxon>Protacanthopterygii</taxon>
        <taxon>Salmoniformes</taxon>
        <taxon>Salmonidae</taxon>
        <taxon>Salmoninae</taxon>
        <taxon>Salmo</taxon>
    </lineage>
</organism>
<reference evidence="7" key="1">
    <citation type="submission" date="2025-08" db="UniProtKB">
        <authorList>
            <consortium name="Ensembl"/>
        </authorList>
    </citation>
    <scope>IDENTIFICATION</scope>
</reference>
<dbReference type="GO" id="GO:0002250">
    <property type="term" value="P:adaptive immune response"/>
    <property type="evidence" value="ECO:0007669"/>
    <property type="project" value="UniProtKB-KW"/>
</dbReference>
<evidence type="ECO:0000256" key="5">
    <source>
        <dbReference type="ARBA" id="ARBA00043266"/>
    </source>
</evidence>
<dbReference type="SMART" id="SM00406">
    <property type="entry name" value="IGv"/>
    <property type="match status" value="1"/>
</dbReference>
<evidence type="ECO:0000256" key="2">
    <source>
        <dbReference type="ARBA" id="ARBA00023130"/>
    </source>
</evidence>
<protein>
    <recommendedName>
        <fullName evidence="6">Ig-like domain-containing protein</fullName>
    </recommendedName>
</protein>
<dbReference type="SMART" id="SM00409">
    <property type="entry name" value="IG"/>
    <property type="match status" value="1"/>
</dbReference>
<keyword evidence="5" id="KW-1279">T cell receptor</keyword>
<dbReference type="InterPro" id="IPR003599">
    <property type="entry name" value="Ig_sub"/>
</dbReference>
<evidence type="ECO:0000259" key="6">
    <source>
        <dbReference type="PROSITE" id="PS50835"/>
    </source>
</evidence>
<dbReference type="InterPro" id="IPR007110">
    <property type="entry name" value="Ig-like_dom"/>
</dbReference>
<dbReference type="InterPro" id="IPR013783">
    <property type="entry name" value="Ig-like_fold"/>
</dbReference>
<dbReference type="OMA" id="ALIYCTE"/>
<feature type="domain" description="Ig-like" evidence="6">
    <location>
        <begin position="28"/>
        <end position="122"/>
    </location>
</feature>
<dbReference type="AlphaFoldDB" id="A0A674F549"/>
<keyword evidence="3" id="KW-0675">Receptor</keyword>
<dbReference type="Ensembl" id="ENSSTUT00000123119.1">
    <property type="protein sequence ID" value="ENSSTUP00000115072.1"/>
    <property type="gene ID" value="ENSSTUG00000050705.1"/>
</dbReference>
<accession>A0A674F549</accession>
<dbReference type="Pfam" id="PF07686">
    <property type="entry name" value="V-set"/>
    <property type="match status" value="1"/>
</dbReference>
<sequence length="129" mass="14445">MYTTSCVSTSTKASYVLSRIQYVALHLVSKGDTITLSCSYTGSVNNLQWYRQYPRSKPEFLILITKSGYVQKPVPPRMSAQVQTDRMDLEISSAEVTDSALYYCALEPTVRGNLDTLYKNLSSALGRNQ</sequence>
<keyword evidence="5" id="KW-0391">Immunity</keyword>
<reference evidence="7" key="2">
    <citation type="submission" date="2025-09" db="UniProtKB">
        <authorList>
            <consortium name="Ensembl"/>
        </authorList>
    </citation>
    <scope>IDENTIFICATION</scope>
</reference>
<dbReference type="InterPro" id="IPR013106">
    <property type="entry name" value="Ig_V-set"/>
</dbReference>
<dbReference type="SUPFAM" id="SSF48726">
    <property type="entry name" value="Immunoglobulin"/>
    <property type="match status" value="1"/>
</dbReference>
<dbReference type="Proteomes" id="UP000472277">
    <property type="component" value="Chromosome 21"/>
</dbReference>
<name>A0A674F549_SALTR</name>
<dbReference type="PROSITE" id="PS50835">
    <property type="entry name" value="IG_LIKE"/>
    <property type="match status" value="1"/>
</dbReference>
<evidence type="ECO:0000313" key="7">
    <source>
        <dbReference type="Ensembl" id="ENSSTUP00000115072.1"/>
    </source>
</evidence>
<keyword evidence="8" id="KW-1185">Reference proteome</keyword>
<evidence type="ECO:0000256" key="3">
    <source>
        <dbReference type="ARBA" id="ARBA00023170"/>
    </source>
</evidence>
<dbReference type="GeneTree" id="ENSGT01140000286003"/>
<dbReference type="InParanoid" id="A0A674F549"/>
<dbReference type="InterPro" id="IPR036179">
    <property type="entry name" value="Ig-like_dom_sf"/>
</dbReference>
<evidence type="ECO:0000256" key="4">
    <source>
        <dbReference type="ARBA" id="ARBA00023319"/>
    </source>
</evidence>
<dbReference type="Gene3D" id="2.60.40.10">
    <property type="entry name" value="Immunoglobulins"/>
    <property type="match status" value="1"/>
</dbReference>
<evidence type="ECO:0000313" key="8">
    <source>
        <dbReference type="Proteomes" id="UP000472277"/>
    </source>
</evidence>
<dbReference type="PANTHER" id="PTHR19367">
    <property type="entry name" value="T-CELL RECEPTOR ALPHA CHAIN V REGION"/>
    <property type="match status" value="1"/>
</dbReference>
<keyword evidence="2" id="KW-1064">Adaptive immunity</keyword>
<proteinExistence type="predicted"/>
<dbReference type="PANTHER" id="PTHR19367:SF18">
    <property type="entry name" value="T CELL RECEPTOR ALPHA VARIABLE 16"/>
    <property type="match status" value="1"/>
</dbReference>